<sequence length="149" mass="17842">MRTTRNCSFHVNCFRCITTDDDNNKNSMLNFKSTKATFGSAHAVFLDVHKEKFSVKRKIMLRLFRVWVKMNKHLTMNVSCQEMAHKQRRRRNEAQERNDFVDSSMLNVDVNEFQVENLDEIRAELFFRPKSSYVHKCHFLPKGLEFRNF</sequence>
<dbReference type="EMBL" id="CVRI01000063">
    <property type="protein sequence ID" value="CRL04400.1"/>
    <property type="molecule type" value="Genomic_DNA"/>
</dbReference>
<organism evidence="1 2">
    <name type="scientific">Clunio marinus</name>
    <dbReference type="NCBI Taxonomy" id="568069"/>
    <lineage>
        <taxon>Eukaryota</taxon>
        <taxon>Metazoa</taxon>
        <taxon>Ecdysozoa</taxon>
        <taxon>Arthropoda</taxon>
        <taxon>Hexapoda</taxon>
        <taxon>Insecta</taxon>
        <taxon>Pterygota</taxon>
        <taxon>Neoptera</taxon>
        <taxon>Endopterygota</taxon>
        <taxon>Diptera</taxon>
        <taxon>Nematocera</taxon>
        <taxon>Chironomoidea</taxon>
        <taxon>Chironomidae</taxon>
        <taxon>Clunio</taxon>
    </lineage>
</organism>
<accession>A0A1J1IWB8</accession>
<evidence type="ECO:0000313" key="2">
    <source>
        <dbReference type="Proteomes" id="UP000183832"/>
    </source>
</evidence>
<name>A0A1J1IWB8_9DIPT</name>
<proteinExistence type="predicted"/>
<dbReference type="Proteomes" id="UP000183832">
    <property type="component" value="Unassembled WGS sequence"/>
</dbReference>
<keyword evidence="2" id="KW-1185">Reference proteome</keyword>
<protein>
    <submittedName>
        <fullName evidence="1">CLUMA_CG017486, isoform A</fullName>
    </submittedName>
</protein>
<reference evidence="1 2" key="1">
    <citation type="submission" date="2015-04" db="EMBL/GenBank/DDBJ databases">
        <authorList>
            <person name="Syromyatnikov M.Y."/>
            <person name="Popov V.N."/>
        </authorList>
    </citation>
    <scope>NUCLEOTIDE SEQUENCE [LARGE SCALE GENOMIC DNA]</scope>
</reference>
<evidence type="ECO:0000313" key="1">
    <source>
        <dbReference type="EMBL" id="CRL04400.1"/>
    </source>
</evidence>
<gene>
    <name evidence="1" type="ORF">CLUMA_CG017486</name>
</gene>
<dbReference type="AlphaFoldDB" id="A0A1J1IWB8"/>